<dbReference type="Gene3D" id="2.40.10.350">
    <property type="entry name" value="Rod shape-determining protein MreC, domain 2"/>
    <property type="match status" value="1"/>
</dbReference>
<dbReference type="EMBL" id="UGJJ01000001">
    <property type="protein sequence ID" value="STQ99905.1"/>
    <property type="molecule type" value="Genomic_DNA"/>
</dbReference>
<keyword evidence="9" id="KW-1185">Reference proteome</keyword>
<organism evidence="8 9">
    <name type="scientific">Kingella potus</name>
    <dbReference type="NCBI Taxonomy" id="265175"/>
    <lineage>
        <taxon>Bacteria</taxon>
        <taxon>Pseudomonadati</taxon>
        <taxon>Pseudomonadota</taxon>
        <taxon>Betaproteobacteria</taxon>
        <taxon>Neisseriales</taxon>
        <taxon>Neisseriaceae</taxon>
        <taxon>Kingella</taxon>
    </lineage>
</organism>
<comment type="similarity">
    <text evidence="1 5">Belongs to the MreC family.</text>
</comment>
<evidence type="ECO:0000259" key="7">
    <source>
        <dbReference type="Pfam" id="PF04085"/>
    </source>
</evidence>
<reference evidence="8 9" key="1">
    <citation type="submission" date="2018-06" db="EMBL/GenBank/DDBJ databases">
        <authorList>
            <consortium name="Pathogen Informatics"/>
            <person name="Doyle S."/>
        </authorList>
    </citation>
    <scope>NUCLEOTIDE SEQUENCE [LARGE SCALE GENOMIC DNA]</scope>
    <source>
        <strain evidence="8 9">NCTC13336</strain>
    </source>
</reference>
<dbReference type="Pfam" id="PF04085">
    <property type="entry name" value="MreC"/>
    <property type="match status" value="1"/>
</dbReference>
<dbReference type="AlphaFoldDB" id="A0A377QYM9"/>
<evidence type="ECO:0000313" key="8">
    <source>
        <dbReference type="EMBL" id="STQ99905.1"/>
    </source>
</evidence>
<gene>
    <name evidence="8" type="ORF">NCTC13336_00092</name>
</gene>
<evidence type="ECO:0000256" key="6">
    <source>
        <dbReference type="SAM" id="MobiDB-lite"/>
    </source>
</evidence>
<dbReference type="OrthoDB" id="9808025at2"/>
<dbReference type="InterPro" id="IPR042175">
    <property type="entry name" value="Cell/Rod_MreC_2"/>
</dbReference>
<feature type="region of interest" description="Disordered" evidence="6">
    <location>
        <begin position="272"/>
        <end position="296"/>
    </location>
</feature>
<dbReference type="PANTHER" id="PTHR34138:SF1">
    <property type="entry name" value="CELL SHAPE-DETERMINING PROTEIN MREC"/>
    <property type="match status" value="1"/>
</dbReference>
<dbReference type="GO" id="GO:0008360">
    <property type="term" value="P:regulation of cell shape"/>
    <property type="evidence" value="ECO:0007669"/>
    <property type="project" value="UniProtKB-KW"/>
</dbReference>
<protein>
    <recommendedName>
        <fullName evidence="2 5">Cell shape-determining protein MreC</fullName>
    </recommendedName>
    <alternativeName>
        <fullName evidence="4 5">Cell shape protein MreC</fullName>
    </alternativeName>
</protein>
<name>A0A377QYM9_9NEIS</name>
<dbReference type="RefSeq" id="WP_115307251.1">
    <property type="nucleotide sequence ID" value="NZ_UGJJ01000001.1"/>
</dbReference>
<dbReference type="NCBIfam" id="TIGR00219">
    <property type="entry name" value="mreC"/>
    <property type="match status" value="1"/>
</dbReference>
<comment type="function">
    <text evidence="5">Involved in formation and maintenance of cell shape.</text>
</comment>
<dbReference type="Proteomes" id="UP000254293">
    <property type="component" value="Unassembled WGS sequence"/>
</dbReference>
<dbReference type="InterPro" id="IPR007221">
    <property type="entry name" value="MreC"/>
</dbReference>
<dbReference type="GO" id="GO:0005886">
    <property type="term" value="C:plasma membrane"/>
    <property type="evidence" value="ECO:0007669"/>
    <property type="project" value="TreeGrafter"/>
</dbReference>
<dbReference type="PIRSF" id="PIRSF038471">
    <property type="entry name" value="MreC"/>
    <property type="match status" value="1"/>
</dbReference>
<evidence type="ECO:0000256" key="2">
    <source>
        <dbReference type="ARBA" id="ARBA00013855"/>
    </source>
</evidence>
<dbReference type="PANTHER" id="PTHR34138">
    <property type="entry name" value="CELL SHAPE-DETERMINING PROTEIN MREC"/>
    <property type="match status" value="1"/>
</dbReference>
<evidence type="ECO:0000256" key="3">
    <source>
        <dbReference type="ARBA" id="ARBA00022960"/>
    </source>
</evidence>
<dbReference type="InterPro" id="IPR042177">
    <property type="entry name" value="Cell/Rod_1"/>
</dbReference>
<dbReference type="Gene3D" id="2.40.10.340">
    <property type="entry name" value="Rod shape-determining protein MreC, domain 1"/>
    <property type="match status" value="1"/>
</dbReference>
<evidence type="ECO:0000256" key="4">
    <source>
        <dbReference type="ARBA" id="ARBA00032089"/>
    </source>
</evidence>
<proteinExistence type="inferred from homology"/>
<evidence type="ECO:0000313" key="9">
    <source>
        <dbReference type="Proteomes" id="UP000254293"/>
    </source>
</evidence>
<evidence type="ECO:0000256" key="1">
    <source>
        <dbReference type="ARBA" id="ARBA00009369"/>
    </source>
</evidence>
<feature type="domain" description="Rod shape-determining protein MreC beta-barrel core" evidence="7">
    <location>
        <begin position="128"/>
        <end position="272"/>
    </location>
</feature>
<dbReference type="InterPro" id="IPR055342">
    <property type="entry name" value="MreC_beta-barrel_core"/>
</dbReference>
<keyword evidence="3 5" id="KW-0133">Cell shape</keyword>
<sequence length="296" mass="31737">MSRPLSFARSRIRNRSANRLIVLSLASVALMVLDGRYAAVQQAKSYLSASLKPLQWLADKPVELYEYGSTFLHTQQSLIAANRELQAQNLKLAVMLRQGAAAERELGELKRLNGLKMQALTGGTAAQIVSNGKNPLSDKLLLDKGSKDGLRAGDPAVDGNGLIGQLTAVHPFVSELTVLTNAQSVVPVMVERTGVRSLLYGDGNRVILRYFPVDADLQPGDLLVTSGMDSVYPAGIPVARVEQAERSSGTPYYRTALSLPAAVHSSKHVLVLPQTDPPPVQTASEAAPAPPSEKRP</sequence>
<accession>A0A377QYM9</accession>
<evidence type="ECO:0000256" key="5">
    <source>
        <dbReference type="PIRNR" id="PIRNR038471"/>
    </source>
</evidence>